<dbReference type="SMART" id="SM00091">
    <property type="entry name" value="PAS"/>
    <property type="match status" value="4"/>
</dbReference>
<keyword evidence="3 4" id="KW-0597">Phosphoprotein</keyword>
<dbReference type="Pfam" id="PF00512">
    <property type="entry name" value="HisKA"/>
    <property type="match status" value="1"/>
</dbReference>
<dbReference type="NCBIfam" id="TIGR00229">
    <property type="entry name" value="sensory_box"/>
    <property type="match status" value="2"/>
</dbReference>
<dbReference type="InterPro" id="IPR001610">
    <property type="entry name" value="PAC"/>
</dbReference>
<dbReference type="RefSeq" id="WP_213945966.1">
    <property type="nucleotide sequence ID" value="NZ_JAHCMY010000008.1"/>
</dbReference>
<dbReference type="CDD" id="cd17546">
    <property type="entry name" value="REC_hyHK_CKI1_RcsC-like"/>
    <property type="match status" value="1"/>
</dbReference>
<reference evidence="9 10" key="1">
    <citation type="submission" date="2021-05" db="EMBL/GenBank/DDBJ databases">
        <authorList>
            <person name="Zhang Z.D."/>
            <person name="Osman G."/>
        </authorList>
    </citation>
    <scope>NUCLEOTIDE SEQUENCE [LARGE SCALE GENOMIC DNA]</scope>
    <source>
        <strain evidence="9 10">KCTC 32217</strain>
    </source>
</reference>
<dbReference type="InterPro" id="IPR003594">
    <property type="entry name" value="HATPase_dom"/>
</dbReference>
<evidence type="ECO:0000313" key="9">
    <source>
        <dbReference type="EMBL" id="MBS9525104.1"/>
    </source>
</evidence>
<dbReference type="SUPFAM" id="SSF52172">
    <property type="entry name" value="CheY-like"/>
    <property type="match status" value="1"/>
</dbReference>
<dbReference type="Proteomes" id="UP001319104">
    <property type="component" value="Unassembled WGS sequence"/>
</dbReference>
<evidence type="ECO:0000259" key="6">
    <source>
        <dbReference type="PROSITE" id="PS50110"/>
    </source>
</evidence>
<dbReference type="InterPro" id="IPR000700">
    <property type="entry name" value="PAS-assoc_C"/>
</dbReference>
<evidence type="ECO:0000256" key="1">
    <source>
        <dbReference type="ARBA" id="ARBA00000085"/>
    </source>
</evidence>
<evidence type="ECO:0000256" key="2">
    <source>
        <dbReference type="ARBA" id="ARBA00012438"/>
    </source>
</evidence>
<dbReference type="InterPro" id="IPR001789">
    <property type="entry name" value="Sig_transdc_resp-reg_receiver"/>
</dbReference>
<dbReference type="InterPro" id="IPR005467">
    <property type="entry name" value="His_kinase_dom"/>
</dbReference>
<evidence type="ECO:0000256" key="3">
    <source>
        <dbReference type="ARBA" id="ARBA00022553"/>
    </source>
</evidence>
<dbReference type="InterPro" id="IPR011006">
    <property type="entry name" value="CheY-like_superfamily"/>
</dbReference>
<name>A0AAP2CJZ9_9BACT</name>
<dbReference type="Gene3D" id="3.30.565.10">
    <property type="entry name" value="Histidine kinase-like ATPase, C-terminal domain"/>
    <property type="match status" value="1"/>
</dbReference>
<dbReference type="GO" id="GO:0000155">
    <property type="term" value="F:phosphorelay sensor kinase activity"/>
    <property type="evidence" value="ECO:0007669"/>
    <property type="project" value="InterPro"/>
</dbReference>
<proteinExistence type="predicted"/>
<dbReference type="InterPro" id="IPR000014">
    <property type="entry name" value="PAS"/>
</dbReference>
<dbReference type="InterPro" id="IPR003661">
    <property type="entry name" value="HisK_dim/P_dom"/>
</dbReference>
<dbReference type="Pfam" id="PF00072">
    <property type="entry name" value="Response_reg"/>
    <property type="match status" value="1"/>
</dbReference>
<dbReference type="SMART" id="SM00388">
    <property type="entry name" value="HisKA"/>
    <property type="match status" value="1"/>
</dbReference>
<comment type="catalytic activity">
    <reaction evidence="1">
        <text>ATP + protein L-histidine = ADP + protein N-phospho-L-histidine.</text>
        <dbReference type="EC" id="2.7.13.3"/>
    </reaction>
</comment>
<evidence type="ECO:0000313" key="10">
    <source>
        <dbReference type="Proteomes" id="UP001319104"/>
    </source>
</evidence>
<dbReference type="Pfam" id="PF08447">
    <property type="entry name" value="PAS_3"/>
    <property type="match status" value="2"/>
</dbReference>
<dbReference type="Gene3D" id="3.40.50.2300">
    <property type="match status" value="1"/>
</dbReference>
<dbReference type="Pfam" id="PF13188">
    <property type="entry name" value="PAS_8"/>
    <property type="match status" value="1"/>
</dbReference>
<dbReference type="PANTHER" id="PTHR45339">
    <property type="entry name" value="HYBRID SIGNAL TRANSDUCTION HISTIDINE KINASE J"/>
    <property type="match status" value="1"/>
</dbReference>
<dbReference type="CDD" id="cd00130">
    <property type="entry name" value="PAS"/>
    <property type="match status" value="2"/>
</dbReference>
<organism evidence="9 10">
    <name type="scientific">Litoribacter ruber</name>
    <dbReference type="NCBI Taxonomy" id="702568"/>
    <lineage>
        <taxon>Bacteria</taxon>
        <taxon>Pseudomonadati</taxon>
        <taxon>Bacteroidota</taxon>
        <taxon>Cytophagia</taxon>
        <taxon>Cytophagales</taxon>
        <taxon>Cyclobacteriaceae</taxon>
        <taxon>Litoribacter</taxon>
    </lineage>
</organism>
<accession>A0AAP2CJZ9</accession>
<sequence length="988" mass="111440">MENRGIHSTFKKIIDASSDLIFMADGETPFTIFYVNAAFKEAVGYNLEKESLLGLGVDITSFENNDRVTFQLNERLFSFEFERNKGLGENYLLFHKGKKISSSPEPINASPLPLFENSLDIFGIGEGTSFHWVSNSITNLLGYLPSEFANTSLILFVHPEDREAFRTALQEAKLQNGSTSFSFRFKSKSGSYKWLQWNVSYKHDKLHAVGRDIDNLKSQQLALDSQNQLFKMGELAAKFGVWEVDLLTYRTFWSQEIYDIYEFPAGNRYDIFEWIQLCVPECRTKLKAAFGELLESGKSFETKVQISTQENNFKWVKIIGKGETENGVLKKAFGTLQDITQEEEVMVNLGLFKEIFNLTPDAVQVAELDGNIIFQNEEAKERILKEGEEKSPMNLRVLEPAFRKPGSWEKHLENLRKQKSLLSLSEHHIIGKESVPVELNTKLVKLGGKEYVLAMSRDISDRIMLEASLKESHQFLQRVTDQMPGVLYQLVCGEDGKLQFPYISSGINRIFGISEEEFDQHGGFEAVLNRIHPKDVEEFVEGILQSAQSFKPWHGQFRILSENGENYKWVQASSIPEKLSNGEITWYGYFTDITEIKQTESKLEQAKSAAEQASKTKSEFLSMISHEIRTPLNAISGSVYSLLQENLPNGLESSLKTINFATENLITIINDLLDFQKIEFGKIKLESAPIKIQNLVEMVVNGLSFHATDTGNELNMSFIGNMDFEVMGDKVRIGQILNNLLTNALKFTKKGQVDVNVGFAGFRDGRADFNFEVVDTGVGIPQEFHSKIFDDFEQVSSSFSRKYGGTGLGLSITKKLLDKMGSQIHLDSKVGEGSRFYFMLSLPLANNHETKKDSEMDQSAEFNPNIPSQKLEILVAEDNEVNALVLGKIIKKWGYQFDRVSNGLEAVDAVGKKHYDIVLMDIQMPVMNGFLATETIKSISSVPVIALTAANRTEIQDQIAMNGFDGFVSKPINAKALLTEIKHLIRVN</sequence>
<dbReference type="PROSITE" id="PS50110">
    <property type="entry name" value="RESPONSE_REGULATORY"/>
    <property type="match status" value="1"/>
</dbReference>
<dbReference type="EMBL" id="JAHCMY010000008">
    <property type="protein sequence ID" value="MBS9525104.1"/>
    <property type="molecule type" value="Genomic_DNA"/>
</dbReference>
<dbReference type="SMART" id="SM00448">
    <property type="entry name" value="REC"/>
    <property type="match status" value="1"/>
</dbReference>
<dbReference type="InterPro" id="IPR036097">
    <property type="entry name" value="HisK_dim/P_sf"/>
</dbReference>
<dbReference type="Gene3D" id="3.30.450.20">
    <property type="entry name" value="PAS domain"/>
    <property type="match status" value="4"/>
</dbReference>
<dbReference type="PROSITE" id="PS50113">
    <property type="entry name" value="PAC"/>
    <property type="match status" value="1"/>
</dbReference>
<dbReference type="InterPro" id="IPR004358">
    <property type="entry name" value="Sig_transdc_His_kin-like_C"/>
</dbReference>
<dbReference type="EC" id="2.7.13.3" evidence="2"/>
<dbReference type="PANTHER" id="PTHR45339:SF5">
    <property type="entry name" value="HISTIDINE KINASE"/>
    <property type="match status" value="1"/>
</dbReference>
<dbReference type="SUPFAM" id="SSF55874">
    <property type="entry name" value="ATPase domain of HSP90 chaperone/DNA topoisomerase II/histidine kinase"/>
    <property type="match status" value="1"/>
</dbReference>
<dbReference type="InterPro" id="IPR013655">
    <property type="entry name" value="PAS_fold_3"/>
</dbReference>
<comment type="caution">
    <text evidence="9">The sequence shown here is derived from an EMBL/GenBank/DDBJ whole genome shotgun (WGS) entry which is preliminary data.</text>
</comment>
<feature type="modified residue" description="4-aspartylphosphate" evidence="4">
    <location>
        <position position="921"/>
    </location>
</feature>
<dbReference type="InterPro" id="IPR035965">
    <property type="entry name" value="PAS-like_dom_sf"/>
</dbReference>
<dbReference type="CDD" id="cd16922">
    <property type="entry name" value="HATPase_EvgS-ArcB-TorS-like"/>
    <property type="match status" value="1"/>
</dbReference>
<dbReference type="SMART" id="SM00086">
    <property type="entry name" value="PAC"/>
    <property type="match status" value="3"/>
</dbReference>
<dbReference type="Gene3D" id="1.10.287.130">
    <property type="match status" value="1"/>
</dbReference>
<evidence type="ECO:0000259" key="8">
    <source>
        <dbReference type="PROSITE" id="PS50113"/>
    </source>
</evidence>
<dbReference type="Pfam" id="PF02518">
    <property type="entry name" value="HATPase_c"/>
    <property type="match status" value="1"/>
</dbReference>
<feature type="domain" description="PAS" evidence="7">
    <location>
        <begin position="121"/>
        <end position="176"/>
    </location>
</feature>
<evidence type="ECO:0000259" key="7">
    <source>
        <dbReference type="PROSITE" id="PS50112"/>
    </source>
</evidence>
<dbReference type="AlphaFoldDB" id="A0AAP2CJZ9"/>
<dbReference type="PRINTS" id="PR00344">
    <property type="entry name" value="BCTRLSENSOR"/>
</dbReference>
<feature type="domain" description="PAC" evidence="8">
    <location>
        <begin position="553"/>
        <end position="605"/>
    </location>
</feature>
<feature type="domain" description="PAS" evidence="7">
    <location>
        <begin position="6"/>
        <end position="49"/>
    </location>
</feature>
<keyword evidence="10" id="KW-1185">Reference proteome</keyword>
<dbReference type="FunFam" id="3.30.565.10:FF:000010">
    <property type="entry name" value="Sensor histidine kinase RcsC"/>
    <property type="match status" value="1"/>
</dbReference>
<protein>
    <recommendedName>
        <fullName evidence="2">histidine kinase</fullName>
        <ecNumber evidence="2">2.7.13.3</ecNumber>
    </recommendedName>
</protein>
<gene>
    <name evidence="9" type="ORF">KI659_13875</name>
</gene>
<evidence type="ECO:0000256" key="4">
    <source>
        <dbReference type="PROSITE-ProRule" id="PRU00169"/>
    </source>
</evidence>
<dbReference type="PROSITE" id="PS50109">
    <property type="entry name" value="HIS_KIN"/>
    <property type="match status" value="1"/>
</dbReference>
<feature type="domain" description="Response regulatory" evidence="6">
    <location>
        <begin position="872"/>
        <end position="985"/>
    </location>
</feature>
<dbReference type="SUPFAM" id="SSF55785">
    <property type="entry name" value="PYP-like sensor domain (PAS domain)"/>
    <property type="match status" value="4"/>
</dbReference>
<dbReference type="CDD" id="cd00082">
    <property type="entry name" value="HisKA"/>
    <property type="match status" value="1"/>
</dbReference>
<dbReference type="SUPFAM" id="SSF47384">
    <property type="entry name" value="Homodimeric domain of signal transducing histidine kinase"/>
    <property type="match status" value="1"/>
</dbReference>
<dbReference type="InterPro" id="IPR036890">
    <property type="entry name" value="HATPase_C_sf"/>
</dbReference>
<feature type="domain" description="Histidine kinase" evidence="5">
    <location>
        <begin position="623"/>
        <end position="844"/>
    </location>
</feature>
<evidence type="ECO:0000259" key="5">
    <source>
        <dbReference type="PROSITE" id="PS50109"/>
    </source>
</evidence>
<dbReference type="SMART" id="SM00387">
    <property type="entry name" value="HATPase_c"/>
    <property type="match status" value="1"/>
</dbReference>
<dbReference type="PROSITE" id="PS50112">
    <property type="entry name" value="PAS"/>
    <property type="match status" value="2"/>
</dbReference>